<proteinExistence type="predicted"/>
<protein>
    <submittedName>
        <fullName evidence="2">Uncharacterized protein</fullName>
    </submittedName>
</protein>
<keyword evidence="3" id="KW-1185">Reference proteome</keyword>
<accession>A0ABD0X7C8</accession>
<keyword evidence="1" id="KW-0812">Transmembrane</keyword>
<keyword evidence="1" id="KW-0472">Membrane</keyword>
<keyword evidence="1" id="KW-1133">Transmembrane helix</keyword>
<evidence type="ECO:0000256" key="1">
    <source>
        <dbReference type="SAM" id="Phobius"/>
    </source>
</evidence>
<sequence>MPLCPPEFLQSRVEVSVLGILTGGAVGFISLLALSLAVLYLLHKNKAKAVDEPVEIIMQKKRIELPTVKVDKRNLPRENMSLPSNIQLNDLNTLWKARDVTRHLAEVRGEEDEDEDLSTAYAARGFARYPMVGYIYKVNSVSSDEIWL</sequence>
<gene>
    <name evidence="2" type="ORF">UPYG_G00194410</name>
</gene>
<name>A0ABD0X7C8_UMBPY</name>
<organism evidence="2 3">
    <name type="scientific">Umbra pygmaea</name>
    <name type="common">Eastern mudminnow</name>
    <dbReference type="NCBI Taxonomy" id="75934"/>
    <lineage>
        <taxon>Eukaryota</taxon>
        <taxon>Metazoa</taxon>
        <taxon>Chordata</taxon>
        <taxon>Craniata</taxon>
        <taxon>Vertebrata</taxon>
        <taxon>Euteleostomi</taxon>
        <taxon>Actinopterygii</taxon>
        <taxon>Neopterygii</taxon>
        <taxon>Teleostei</taxon>
        <taxon>Protacanthopterygii</taxon>
        <taxon>Esociformes</taxon>
        <taxon>Umbridae</taxon>
        <taxon>Umbra</taxon>
    </lineage>
</organism>
<dbReference type="PANTHER" id="PTHR47224:SF1">
    <property type="entry name" value="TRANSMEMBRANE PROTEIN 25"/>
    <property type="match status" value="1"/>
</dbReference>
<dbReference type="InterPro" id="IPR042864">
    <property type="entry name" value="TMEM25"/>
</dbReference>
<comment type="caution">
    <text evidence="2">The sequence shown here is derived from an EMBL/GenBank/DDBJ whole genome shotgun (WGS) entry which is preliminary data.</text>
</comment>
<dbReference type="AlphaFoldDB" id="A0ABD0X7C8"/>
<dbReference type="PANTHER" id="PTHR47224">
    <property type="entry name" value="TRANSMEMBRANE PROTEIN 25"/>
    <property type="match status" value="1"/>
</dbReference>
<dbReference type="Proteomes" id="UP001557470">
    <property type="component" value="Unassembled WGS sequence"/>
</dbReference>
<reference evidence="2 3" key="1">
    <citation type="submission" date="2024-06" db="EMBL/GenBank/DDBJ databases">
        <authorList>
            <person name="Pan Q."/>
            <person name="Wen M."/>
            <person name="Jouanno E."/>
            <person name="Zahm M."/>
            <person name="Klopp C."/>
            <person name="Cabau C."/>
            <person name="Louis A."/>
            <person name="Berthelot C."/>
            <person name="Parey E."/>
            <person name="Roest Crollius H."/>
            <person name="Montfort J."/>
            <person name="Robinson-Rechavi M."/>
            <person name="Bouchez O."/>
            <person name="Lampietro C."/>
            <person name="Lopez Roques C."/>
            <person name="Donnadieu C."/>
            <person name="Postlethwait J."/>
            <person name="Bobe J."/>
            <person name="Verreycken H."/>
            <person name="Guiguen Y."/>
        </authorList>
    </citation>
    <scope>NUCLEOTIDE SEQUENCE [LARGE SCALE GENOMIC DNA]</scope>
    <source>
        <strain evidence="2">Up_M1</strain>
        <tissue evidence="2">Testis</tissue>
    </source>
</reference>
<evidence type="ECO:0000313" key="2">
    <source>
        <dbReference type="EMBL" id="KAL0972758.1"/>
    </source>
</evidence>
<feature type="transmembrane region" description="Helical" evidence="1">
    <location>
        <begin position="20"/>
        <end position="42"/>
    </location>
</feature>
<dbReference type="EMBL" id="JAGEUA010000006">
    <property type="protein sequence ID" value="KAL0972758.1"/>
    <property type="molecule type" value="Genomic_DNA"/>
</dbReference>
<evidence type="ECO:0000313" key="3">
    <source>
        <dbReference type="Proteomes" id="UP001557470"/>
    </source>
</evidence>